<keyword evidence="3" id="KW-1185">Reference proteome</keyword>
<feature type="transmembrane region" description="Helical" evidence="1">
    <location>
        <begin position="108"/>
        <end position="128"/>
    </location>
</feature>
<organism evidence="2 3">
    <name type="scientific">Flavobacterium plurextorum</name>
    <dbReference type="NCBI Taxonomy" id="1114867"/>
    <lineage>
        <taxon>Bacteria</taxon>
        <taxon>Pseudomonadati</taxon>
        <taxon>Bacteroidota</taxon>
        <taxon>Flavobacteriia</taxon>
        <taxon>Flavobacteriales</taxon>
        <taxon>Flavobacteriaceae</taxon>
        <taxon>Flavobacterium</taxon>
    </lineage>
</organism>
<keyword evidence="1" id="KW-0472">Membrane</keyword>
<gene>
    <name evidence="2" type="ORF">B0A81_13670</name>
</gene>
<feature type="transmembrane region" description="Helical" evidence="1">
    <location>
        <begin position="12"/>
        <end position="33"/>
    </location>
</feature>
<dbReference type="Proteomes" id="UP000198381">
    <property type="component" value="Unassembled WGS sequence"/>
</dbReference>
<evidence type="ECO:0000313" key="3">
    <source>
        <dbReference type="Proteomes" id="UP000198381"/>
    </source>
</evidence>
<keyword evidence="1" id="KW-0812">Transmembrane</keyword>
<evidence type="ECO:0000256" key="1">
    <source>
        <dbReference type="SAM" id="Phobius"/>
    </source>
</evidence>
<proteinExistence type="predicted"/>
<reference evidence="2 3" key="1">
    <citation type="submission" date="2016-11" db="EMBL/GenBank/DDBJ databases">
        <title>Whole genomes of Flavobacteriaceae.</title>
        <authorList>
            <person name="Stine C."/>
            <person name="Li C."/>
            <person name="Tadesse D."/>
        </authorList>
    </citation>
    <scope>NUCLEOTIDE SEQUENCE [LARGE SCALE GENOMIC DNA]</scope>
    <source>
        <strain evidence="2 3">CCUG 60112</strain>
    </source>
</reference>
<comment type="caution">
    <text evidence="2">The sequence shown here is derived from an EMBL/GenBank/DDBJ whole genome shotgun (WGS) entry which is preliminary data.</text>
</comment>
<accession>A0ABX4CSM2</accession>
<name>A0ABX4CSM2_9FLAO</name>
<evidence type="ECO:0000313" key="2">
    <source>
        <dbReference type="EMBL" id="OXB06359.1"/>
    </source>
</evidence>
<keyword evidence="1" id="KW-1133">Transmembrane helix</keyword>
<dbReference type="EMBL" id="MUHD01000026">
    <property type="protein sequence ID" value="OXB06359.1"/>
    <property type="molecule type" value="Genomic_DNA"/>
</dbReference>
<evidence type="ECO:0008006" key="4">
    <source>
        <dbReference type="Google" id="ProtNLM"/>
    </source>
</evidence>
<sequence length="193" mass="22663">MTESKRSLLKSLFASSIFLIVLKPILEFLWAIIADFSKNTFFNLSDYLYKNAAYGQRNWIDFLVWTAIILGFFLTSILKKNSHKRIDVENINKDNQAKITAKRIIVKYSPIINIILFLPIIYFIMLAYSDLQLNTSFNQRLNIISPYIDSTQEKILKSKWALMKTKEDFERINTKLEEIAKENKIKLPENLLE</sequence>
<protein>
    <recommendedName>
        <fullName evidence="4">RDD family protein</fullName>
    </recommendedName>
</protein>
<dbReference type="RefSeq" id="WP_089058551.1">
    <property type="nucleotide sequence ID" value="NZ_MUHD01000026.1"/>
</dbReference>
<feature type="transmembrane region" description="Helical" evidence="1">
    <location>
        <begin position="59"/>
        <end position="78"/>
    </location>
</feature>